<protein>
    <recommendedName>
        <fullName evidence="9">Pycsar effector protein domain-containing protein</fullName>
    </recommendedName>
</protein>
<keyword evidence="6" id="KW-0051">Antiviral defense</keyword>
<accession>A0A5D3F7L6</accession>
<gene>
    <name evidence="10" type="ORF">FXF68_35695</name>
</gene>
<evidence type="ECO:0000256" key="7">
    <source>
        <dbReference type="ARBA" id="ARBA00023136"/>
    </source>
</evidence>
<feature type="transmembrane region" description="Helical" evidence="8">
    <location>
        <begin position="166"/>
        <end position="189"/>
    </location>
</feature>
<feature type="transmembrane region" description="Helical" evidence="8">
    <location>
        <begin position="45"/>
        <end position="66"/>
    </location>
</feature>
<evidence type="ECO:0000256" key="8">
    <source>
        <dbReference type="SAM" id="Phobius"/>
    </source>
</evidence>
<comment type="caution">
    <text evidence="10">The sequence shown here is derived from an EMBL/GenBank/DDBJ whole genome shotgun (WGS) entry which is preliminary data.</text>
</comment>
<evidence type="ECO:0000256" key="1">
    <source>
        <dbReference type="ARBA" id="ARBA00004236"/>
    </source>
</evidence>
<evidence type="ECO:0000313" key="11">
    <source>
        <dbReference type="Proteomes" id="UP000323505"/>
    </source>
</evidence>
<evidence type="ECO:0000256" key="4">
    <source>
        <dbReference type="ARBA" id="ARBA00022741"/>
    </source>
</evidence>
<reference evidence="10 11" key="1">
    <citation type="submission" date="2019-08" db="EMBL/GenBank/DDBJ databases">
        <title>Actinomadura sp. nov. CYP1-5 isolated from mountain soil.</title>
        <authorList>
            <person name="Songsumanus A."/>
            <person name="Kuncharoen N."/>
            <person name="Kudo T."/>
            <person name="Yuki M."/>
            <person name="Igarashi Y."/>
            <person name="Tanasupawat S."/>
        </authorList>
    </citation>
    <scope>NUCLEOTIDE SEQUENCE [LARGE SCALE GENOMIC DNA]</scope>
    <source>
        <strain evidence="10 11">CYP1-5</strain>
    </source>
</reference>
<comment type="subcellular location">
    <subcellularLocation>
        <location evidence="1">Cell membrane</location>
    </subcellularLocation>
</comment>
<dbReference type="EMBL" id="VSRQ01000009">
    <property type="protein sequence ID" value="TYK44059.1"/>
    <property type="molecule type" value="Genomic_DNA"/>
</dbReference>
<evidence type="ECO:0000259" key="9">
    <source>
        <dbReference type="Pfam" id="PF18967"/>
    </source>
</evidence>
<keyword evidence="7 8" id="KW-0472">Membrane</keyword>
<proteinExistence type="predicted"/>
<evidence type="ECO:0000256" key="3">
    <source>
        <dbReference type="ARBA" id="ARBA00022692"/>
    </source>
</evidence>
<dbReference type="AlphaFoldDB" id="A0A5D3F7L6"/>
<evidence type="ECO:0000256" key="6">
    <source>
        <dbReference type="ARBA" id="ARBA00023118"/>
    </source>
</evidence>
<dbReference type="Pfam" id="PF18967">
    <property type="entry name" value="PycTM"/>
    <property type="match status" value="1"/>
</dbReference>
<sequence length="190" mass="20567">MTETRTPDPLPASETAARSADTTLEALHWHIVRCDHLRAGVASRAGAVLSTNALVIAGTTLVLSLRDQKPDALLVAIALASLGCVAFSVGGAALALISLRSWRPQSRDQGTATSFLYCYVEADEVTNTFETFKHRALTASSDELLEFALVELWRCCRLYRYRYKRLRIAVCLLLAALVLFLAAAAVSALG</sequence>
<evidence type="ECO:0000313" key="10">
    <source>
        <dbReference type="EMBL" id="TYK44059.1"/>
    </source>
</evidence>
<keyword evidence="4" id="KW-0547">Nucleotide-binding</keyword>
<dbReference type="Proteomes" id="UP000323505">
    <property type="component" value="Unassembled WGS sequence"/>
</dbReference>
<keyword evidence="5 8" id="KW-1133">Transmembrane helix</keyword>
<dbReference type="RefSeq" id="WP_148767246.1">
    <property type="nucleotide sequence ID" value="NZ_VSRQ01000009.1"/>
</dbReference>
<organism evidence="10 11">
    <name type="scientific">Actinomadura decatromicini</name>
    <dbReference type="NCBI Taxonomy" id="2604572"/>
    <lineage>
        <taxon>Bacteria</taxon>
        <taxon>Bacillati</taxon>
        <taxon>Actinomycetota</taxon>
        <taxon>Actinomycetes</taxon>
        <taxon>Streptosporangiales</taxon>
        <taxon>Thermomonosporaceae</taxon>
        <taxon>Actinomadura</taxon>
    </lineage>
</organism>
<evidence type="ECO:0000256" key="2">
    <source>
        <dbReference type="ARBA" id="ARBA00022475"/>
    </source>
</evidence>
<feature type="transmembrane region" description="Helical" evidence="8">
    <location>
        <begin position="72"/>
        <end position="97"/>
    </location>
</feature>
<dbReference type="InterPro" id="IPR043760">
    <property type="entry name" value="PycTM_dom"/>
</dbReference>
<keyword evidence="3 8" id="KW-0812">Transmembrane</keyword>
<feature type="domain" description="Pycsar effector protein" evidence="9">
    <location>
        <begin position="43"/>
        <end position="186"/>
    </location>
</feature>
<keyword evidence="11" id="KW-1185">Reference proteome</keyword>
<keyword evidence="2" id="KW-1003">Cell membrane</keyword>
<evidence type="ECO:0000256" key="5">
    <source>
        <dbReference type="ARBA" id="ARBA00022989"/>
    </source>
</evidence>
<name>A0A5D3F7L6_9ACTN</name>